<feature type="region of interest" description="Disordered" evidence="1">
    <location>
        <begin position="367"/>
        <end position="450"/>
    </location>
</feature>
<feature type="compositionally biased region" description="Pro residues" evidence="1">
    <location>
        <begin position="284"/>
        <end position="296"/>
    </location>
</feature>
<dbReference type="EMBL" id="OU503052">
    <property type="protein sequence ID" value="CAI9779954.1"/>
    <property type="molecule type" value="Genomic_DNA"/>
</dbReference>
<keyword evidence="2" id="KW-0812">Transmembrane</keyword>
<reference evidence="3" key="1">
    <citation type="submission" date="2023-05" db="EMBL/GenBank/DDBJ databases">
        <authorList>
            <person name="Huff M."/>
        </authorList>
    </citation>
    <scope>NUCLEOTIDE SEQUENCE</scope>
</reference>
<dbReference type="Proteomes" id="UP000834106">
    <property type="component" value="Chromosome 17"/>
</dbReference>
<dbReference type="AlphaFoldDB" id="A0AAD2A1S4"/>
<evidence type="ECO:0000256" key="2">
    <source>
        <dbReference type="SAM" id="Phobius"/>
    </source>
</evidence>
<keyword evidence="4" id="KW-1185">Reference proteome</keyword>
<proteinExistence type="predicted"/>
<feature type="compositionally biased region" description="Pro residues" evidence="1">
    <location>
        <begin position="381"/>
        <end position="393"/>
    </location>
</feature>
<evidence type="ECO:0000313" key="4">
    <source>
        <dbReference type="Proteomes" id="UP000834106"/>
    </source>
</evidence>
<feature type="transmembrane region" description="Helical" evidence="2">
    <location>
        <begin position="73"/>
        <end position="90"/>
    </location>
</feature>
<dbReference type="InterPro" id="IPR008480">
    <property type="entry name" value="DUF761_pln"/>
</dbReference>
<dbReference type="PANTHER" id="PTHR33098">
    <property type="entry name" value="COTTON FIBER (DUF761)"/>
    <property type="match status" value="1"/>
</dbReference>
<feature type="transmembrane region" description="Helical" evidence="2">
    <location>
        <begin position="30"/>
        <end position="53"/>
    </location>
</feature>
<sequence length="548" mass="61115">MEGDGDGEDLTPFWLQRTTSLRLRHRLSSIFFSSGLVVVLSLVAAVFFLVFVVPSTLSLSAQIFRPNNVKKSWDSLNLVLVLAAVVFGFLSRNNNGDRYYEYQTSPIKQNETQKSNPSTPHQWYNYSTDEAQKSNSTTANQWCDDQYLDNENKLYKSSTMRRTSTSYPDLRAFSSNWTYGDDSRRFYEGIHVDAYRVSNTNQLHRRGRSLEEIDREREQNTKNSYVDTITARRPKEVSNALPRPAMPPPAQKTDIEKPKRTYESVALKKERSKVERNLERSKPNTPPPLPPPPPVLQPKSGISDRKKGGATGLNSLYHKMKKRQRQKSADNLDSLFLQTPELHCQLPQLSPPPPPAPSVFHNMFSSKKSKRKGHIIVTSPNPAPIPPPPPPPPKAEREPKLSAQIVPLTPHKPPELVKMNSFENADENSNSGGESPQMTMPPPPPFFNAPAWKFVVQGDYVGIDSNASSRSGSPEPDDVDSDITPSSTQGGNKSPFHLSPAFYPSPDVNSKAESFITNFRAKLKLEKVHSMNDGKLGSSNLGPGPGPS</sequence>
<name>A0AAD2A1S4_9LAMI</name>
<keyword evidence="2" id="KW-0472">Membrane</keyword>
<feature type="region of interest" description="Disordered" evidence="1">
    <location>
        <begin position="208"/>
        <end position="313"/>
    </location>
</feature>
<feature type="region of interest" description="Disordered" evidence="1">
    <location>
        <begin position="528"/>
        <end position="548"/>
    </location>
</feature>
<evidence type="ECO:0000256" key="1">
    <source>
        <dbReference type="SAM" id="MobiDB-lite"/>
    </source>
</evidence>
<evidence type="ECO:0008006" key="5">
    <source>
        <dbReference type="Google" id="ProtNLM"/>
    </source>
</evidence>
<dbReference type="Pfam" id="PF05553">
    <property type="entry name" value="DUF761"/>
    <property type="match status" value="1"/>
</dbReference>
<feature type="compositionally biased region" description="Polar residues" evidence="1">
    <location>
        <begin position="483"/>
        <end position="492"/>
    </location>
</feature>
<feature type="compositionally biased region" description="Basic and acidic residues" evidence="1">
    <location>
        <begin position="208"/>
        <end position="220"/>
    </location>
</feature>
<dbReference type="PANTHER" id="PTHR33098:SF36">
    <property type="entry name" value="HYDROXYPROLINE-RICH GLYCOPROTEIN FAMILY PROTEIN"/>
    <property type="match status" value="1"/>
</dbReference>
<feature type="compositionally biased region" description="Basic and acidic residues" evidence="1">
    <location>
        <begin position="253"/>
        <end position="282"/>
    </location>
</feature>
<protein>
    <recommendedName>
        <fullName evidence="5">Hydroxyproline-rich glycoprotein family protein</fullName>
    </recommendedName>
</protein>
<feature type="compositionally biased region" description="Polar residues" evidence="1">
    <location>
        <begin position="421"/>
        <end position="438"/>
    </location>
</feature>
<organism evidence="3 4">
    <name type="scientific">Fraxinus pennsylvanica</name>
    <dbReference type="NCBI Taxonomy" id="56036"/>
    <lineage>
        <taxon>Eukaryota</taxon>
        <taxon>Viridiplantae</taxon>
        <taxon>Streptophyta</taxon>
        <taxon>Embryophyta</taxon>
        <taxon>Tracheophyta</taxon>
        <taxon>Spermatophyta</taxon>
        <taxon>Magnoliopsida</taxon>
        <taxon>eudicotyledons</taxon>
        <taxon>Gunneridae</taxon>
        <taxon>Pentapetalae</taxon>
        <taxon>asterids</taxon>
        <taxon>lamiids</taxon>
        <taxon>Lamiales</taxon>
        <taxon>Oleaceae</taxon>
        <taxon>Oleeae</taxon>
        <taxon>Fraxinus</taxon>
    </lineage>
</organism>
<feature type="region of interest" description="Disordered" evidence="1">
    <location>
        <begin position="463"/>
        <end position="504"/>
    </location>
</feature>
<evidence type="ECO:0000313" key="3">
    <source>
        <dbReference type="EMBL" id="CAI9779954.1"/>
    </source>
</evidence>
<accession>A0AAD2A1S4</accession>
<keyword evidence="2" id="KW-1133">Transmembrane helix</keyword>
<gene>
    <name evidence="3" type="ORF">FPE_LOCUS27384</name>
</gene>